<evidence type="ECO:0000259" key="2">
    <source>
        <dbReference type="Pfam" id="PF00144"/>
    </source>
</evidence>
<comment type="caution">
    <text evidence="3">The sequence shown here is derived from an EMBL/GenBank/DDBJ whole genome shotgun (WGS) entry which is preliminary data.</text>
</comment>
<name>A0ABR9TNZ2_9FLAO</name>
<proteinExistence type="predicted"/>
<dbReference type="GO" id="GO:0016787">
    <property type="term" value="F:hydrolase activity"/>
    <property type="evidence" value="ECO:0007669"/>
    <property type="project" value="UniProtKB-KW"/>
</dbReference>
<sequence>MPMKKIRILLCLLLLTSLACNSQTLNDTIALIDKAMAVYLPENPGSQLSIKKNGKIIFSKAYGMADLEHNVPLTLTSKIEAGSVSKQFTAAAILLLEQQGKLSLNDDVRKYIPELPDYGDIITLEQMMHHTSGIKDWGSIAGLTGWGRTTKTFTNDDALLIISSQKTLNNKPGAEFIYSNSNYTLFAIIIERVTGLSLAEFTKQNIFIPAGMIHTEWRDNHNRIVKERAIAYDFDKGEYQTNMPNEDAYGNGGLITNTEDLLKWNEFYQSGKFGTPSLFSKQCKTEKFNNGKMNNYAAGLFMLKYNGYEQIAHDGATASYRANLETFPELNLSIAFLSNTSQFDKSKNPLNDILRNLFISEKEKTKTEEKEKTINIPESVLYTYTGWYKNERTGAGLKMEIKDGKLFFNKLPFEAESENRFKNGSRIMELNHKKGFLNYITSTDTITFSKVQIAKHADLDSFTGKYFSAETNSTLLIFQKEGKLFFQLKPKNEYQLVSTYQNAFNIMDYNGSVYFLKDKKNKINAMKVSLPRARNIEFVKLP</sequence>
<accession>A0ABR9TNZ2</accession>
<dbReference type="Proteomes" id="UP000640614">
    <property type="component" value="Unassembled WGS sequence"/>
</dbReference>
<dbReference type="PROSITE" id="PS51257">
    <property type="entry name" value="PROKAR_LIPOPROTEIN"/>
    <property type="match status" value="1"/>
</dbReference>
<dbReference type="Pfam" id="PF00144">
    <property type="entry name" value="Beta-lactamase"/>
    <property type="match status" value="1"/>
</dbReference>
<feature type="chain" id="PRO_5046147925" evidence="1">
    <location>
        <begin position="23"/>
        <end position="542"/>
    </location>
</feature>
<gene>
    <name evidence="3" type="ORF">C4F50_19240</name>
</gene>
<dbReference type="InterPro" id="IPR012338">
    <property type="entry name" value="Beta-lactam/transpept-like"/>
</dbReference>
<keyword evidence="3" id="KW-0378">Hydrolase</keyword>
<evidence type="ECO:0000313" key="3">
    <source>
        <dbReference type="EMBL" id="MBE8727058.1"/>
    </source>
</evidence>
<evidence type="ECO:0000313" key="4">
    <source>
        <dbReference type="Proteomes" id="UP000640614"/>
    </source>
</evidence>
<dbReference type="InterPro" id="IPR001466">
    <property type="entry name" value="Beta-lactam-related"/>
</dbReference>
<dbReference type="SUPFAM" id="SSF56601">
    <property type="entry name" value="beta-lactamase/transpeptidase-like"/>
    <property type="match status" value="1"/>
</dbReference>
<keyword evidence="4" id="KW-1185">Reference proteome</keyword>
<reference evidence="3 4" key="1">
    <citation type="submission" date="2018-07" db="EMBL/GenBank/DDBJ databases">
        <title>Genome assembly of strain KB82.</title>
        <authorList>
            <person name="Kukolya J."/>
            <person name="Horvath B."/>
            <person name="Nagy I."/>
            <person name="Toth A."/>
        </authorList>
    </citation>
    <scope>NUCLEOTIDE SEQUENCE [LARGE SCALE GENOMIC DNA]</scope>
    <source>
        <strain evidence="3 4">Kb82</strain>
    </source>
</reference>
<evidence type="ECO:0000256" key="1">
    <source>
        <dbReference type="SAM" id="SignalP"/>
    </source>
</evidence>
<keyword evidence="1" id="KW-0732">Signal</keyword>
<feature type="signal peptide" evidence="1">
    <location>
        <begin position="1"/>
        <end position="22"/>
    </location>
</feature>
<dbReference type="Gene3D" id="3.40.710.10">
    <property type="entry name" value="DD-peptidase/beta-lactamase superfamily"/>
    <property type="match status" value="1"/>
</dbReference>
<dbReference type="PANTHER" id="PTHR46825">
    <property type="entry name" value="D-ALANYL-D-ALANINE-CARBOXYPEPTIDASE/ENDOPEPTIDASE AMPH"/>
    <property type="match status" value="1"/>
</dbReference>
<protein>
    <submittedName>
        <fullName evidence="3">Class A beta-lactamase-related serine hydrolase</fullName>
    </submittedName>
</protein>
<dbReference type="PANTHER" id="PTHR46825:SF9">
    <property type="entry name" value="BETA-LACTAMASE-RELATED DOMAIN-CONTAINING PROTEIN"/>
    <property type="match status" value="1"/>
</dbReference>
<organism evidence="3 4">
    <name type="scientific">Flavobacterium hungaricum</name>
    <dbReference type="NCBI Taxonomy" id="2082725"/>
    <lineage>
        <taxon>Bacteria</taxon>
        <taxon>Pseudomonadati</taxon>
        <taxon>Bacteroidota</taxon>
        <taxon>Flavobacteriia</taxon>
        <taxon>Flavobacteriales</taxon>
        <taxon>Flavobacteriaceae</taxon>
        <taxon>Flavobacterium</taxon>
    </lineage>
</organism>
<dbReference type="EMBL" id="PRDM01000004">
    <property type="protein sequence ID" value="MBE8727058.1"/>
    <property type="molecule type" value="Genomic_DNA"/>
</dbReference>
<feature type="domain" description="Beta-lactamase-related" evidence="2">
    <location>
        <begin position="43"/>
        <end position="348"/>
    </location>
</feature>
<dbReference type="InterPro" id="IPR050491">
    <property type="entry name" value="AmpC-like"/>
</dbReference>